<dbReference type="GO" id="GO:0005789">
    <property type="term" value="C:endoplasmic reticulum membrane"/>
    <property type="evidence" value="ECO:0007669"/>
    <property type="project" value="UniProtKB-SubCell"/>
</dbReference>
<keyword evidence="3 7" id="KW-0812">Transmembrane</keyword>
<dbReference type="RefSeq" id="XP_022577206.1">
    <property type="nucleotide sequence ID" value="XM_022726177.1"/>
</dbReference>
<keyword evidence="10" id="KW-1185">Reference proteome</keyword>
<evidence type="ECO:0000313" key="9">
    <source>
        <dbReference type="EMBL" id="OJJ42696.1"/>
    </source>
</evidence>
<feature type="transmembrane region" description="Helical" evidence="7">
    <location>
        <begin position="12"/>
        <end position="37"/>
    </location>
</feature>
<dbReference type="AlphaFoldDB" id="A0A1L9S6A3"/>
<dbReference type="PROSITE" id="PS51751">
    <property type="entry name" value="EXPERA"/>
    <property type="match status" value="1"/>
</dbReference>
<evidence type="ECO:0000256" key="1">
    <source>
        <dbReference type="ARBA" id="ARBA00004477"/>
    </source>
</evidence>
<accession>A0A1L9S6A3</accession>
<name>A0A1L9S6A3_9EURO</name>
<gene>
    <name evidence="9" type="ORF">ASPZODRAFT_155160</name>
</gene>
<dbReference type="InterPro" id="IPR033118">
    <property type="entry name" value="EXPERA"/>
</dbReference>
<dbReference type="GeneID" id="34612641"/>
<feature type="domain" description="EXPERA" evidence="8">
    <location>
        <begin position="9"/>
        <end position="146"/>
    </location>
</feature>
<dbReference type="STRING" id="1073090.A0A1L9S6A3"/>
<dbReference type="PANTHER" id="PTHR31204:SF1">
    <property type="entry name" value="SIGMA INTRACELLULAR RECEPTOR 2"/>
    <property type="match status" value="1"/>
</dbReference>
<evidence type="ECO:0000259" key="8">
    <source>
        <dbReference type="PROSITE" id="PS51751"/>
    </source>
</evidence>
<dbReference type="PANTHER" id="PTHR31204">
    <property type="entry name" value="SIGMA INTRACELLULAR RECEPTOR 2"/>
    <property type="match status" value="1"/>
</dbReference>
<evidence type="ECO:0000256" key="4">
    <source>
        <dbReference type="ARBA" id="ARBA00022824"/>
    </source>
</evidence>
<evidence type="ECO:0000256" key="6">
    <source>
        <dbReference type="ARBA" id="ARBA00023136"/>
    </source>
</evidence>
<protein>
    <recommendedName>
        <fullName evidence="7">Efficient mitochondria targeting-associated protein 19</fullName>
    </recommendedName>
</protein>
<dbReference type="VEuPathDB" id="FungiDB:ASPZODRAFT_155160"/>
<evidence type="ECO:0000256" key="5">
    <source>
        <dbReference type="ARBA" id="ARBA00022989"/>
    </source>
</evidence>
<keyword evidence="6 7" id="KW-0472">Membrane</keyword>
<proteinExistence type="inferred from homology"/>
<feature type="transmembrane region" description="Helical" evidence="7">
    <location>
        <begin position="64"/>
        <end position="85"/>
    </location>
</feature>
<evidence type="ECO:0000256" key="7">
    <source>
        <dbReference type="PIRNR" id="PIRNR031032"/>
    </source>
</evidence>
<sequence>MAPLWSRKRDMLYLFFFATHLPIIFMVDTVPILPAALQTDLMHRVRDFYVNTYHDKFFEAPQPVWFTAFIWMELLYHAPLSLWAVGALIRDDPMVPVHLLVFGMQSFVTTVACLAEVWSWTDRSLVEKQNITMLYGPYIAFGGLVALDMFTRLRRQLCLKPKQE</sequence>
<evidence type="ECO:0000256" key="3">
    <source>
        <dbReference type="ARBA" id="ARBA00022692"/>
    </source>
</evidence>
<reference evidence="10" key="1">
    <citation type="journal article" date="2017" name="Genome Biol.">
        <title>Comparative genomics reveals high biological diversity and specific adaptations in the industrially and medically important fungal genus Aspergillus.</title>
        <authorList>
            <person name="de Vries R.P."/>
            <person name="Riley R."/>
            <person name="Wiebenga A."/>
            <person name="Aguilar-Osorio G."/>
            <person name="Amillis S."/>
            <person name="Uchima C.A."/>
            <person name="Anderluh G."/>
            <person name="Asadollahi M."/>
            <person name="Askin M."/>
            <person name="Barry K."/>
            <person name="Battaglia E."/>
            <person name="Bayram O."/>
            <person name="Benocci T."/>
            <person name="Braus-Stromeyer S.A."/>
            <person name="Caldana C."/>
            <person name="Canovas D."/>
            <person name="Cerqueira G.C."/>
            <person name="Chen F."/>
            <person name="Chen W."/>
            <person name="Choi C."/>
            <person name="Clum A."/>
            <person name="Dos Santos R.A."/>
            <person name="Damasio A.R."/>
            <person name="Diallinas G."/>
            <person name="Emri T."/>
            <person name="Fekete E."/>
            <person name="Flipphi M."/>
            <person name="Freyberg S."/>
            <person name="Gallo A."/>
            <person name="Gournas C."/>
            <person name="Habgood R."/>
            <person name="Hainaut M."/>
            <person name="Harispe M.L."/>
            <person name="Henrissat B."/>
            <person name="Hilden K.S."/>
            <person name="Hope R."/>
            <person name="Hossain A."/>
            <person name="Karabika E."/>
            <person name="Karaffa L."/>
            <person name="Karanyi Z."/>
            <person name="Krasevec N."/>
            <person name="Kuo A."/>
            <person name="Kusch H."/>
            <person name="LaButti K."/>
            <person name="Lagendijk E.L."/>
            <person name="Lapidus A."/>
            <person name="Levasseur A."/>
            <person name="Lindquist E."/>
            <person name="Lipzen A."/>
            <person name="Logrieco A.F."/>
            <person name="MacCabe A."/>
            <person name="Maekelae M.R."/>
            <person name="Malavazi I."/>
            <person name="Melin P."/>
            <person name="Meyer V."/>
            <person name="Mielnichuk N."/>
            <person name="Miskei M."/>
            <person name="Molnar A.P."/>
            <person name="Mule G."/>
            <person name="Ngan C.Y."/>
            <person name="Orejas M."/>
            <person name="Orosz E."/>
            <person name="Ouedraogo J.P."/>
            <person name="Overkamp K.M."/>
            <person name="Park H.-S."/>
            <person name="Perrone G."/>
            <person name="Piumi F."/>
            <person name="Punt P.J."/>
            <person name="Ram A.F."/>
            <person name="Ramon A."/>
            <person name="Rauscher S."/>
            <person name="Record E."/>
            <person name="Riano-Pachon D.M."/>
            <person name="Robert V."/>
            <person name="Roehrig J."/>
            <person name="Ruller R."/>
            <person name="Salamov A."/>
            <person name="Salih N.S."/>
            <person name="Samson R.A."/>
            <person name="Sandor E."/>
            <person name="Sanguinetti M."/>
            <person name="Schuetze T."/>
            <person name="Sepcic K."/>
            <person name="Shelest E."/>
            <person name="Sherlock G."/>
            <person name="Sophianopoulou V."/>
            <person name="Squina F.M."/>
            <person name="Sun H."/>
            <person name="Susca A."/>
            <person name="Todd R.B."/>
            <person name="Tsang A."/>
            <person name="Unkles S.E."/>
            <person name="van de Wiele N."/>
            <person name="van Rossen-Uffink D."/>
            <person name="Oliveira J.V."/>
            <person name="Vesth T.C."/>
            <person name="Visser J."/>
            <person name="Yu J.-H."/>
            <person name="Zhou M."/>
            <person name="Andersen M.R."/>
            <person name="Archer D.B."/>
            <person name="Baker S.E."/>
            <person name="Benoit I."/>
            <person name="Brakhage A.A."/>
            <person name="Braus G.H."/>
            <person name="Fischer R."/>
            <person name="Frisvad J.C."/>
            <person name="Goldman G.H."/>
            <person name="Houbraken J."/>
            <person name="Oakley B."/>
            <person name="Pocsi I."/>
            <person name="Scazzocchio C."/>
            <person name="Seiboth B."/>
            <person name="vanKuyk P.A."/>
            <person name="Wortman J."/>
            <person name="Dyer P.S."/>
            <person name="Grigoriev I.V."/>
        </authorList>
    </citation>
    <scope>NUCLEOTIDE SEQUENCE [LARGE SCALE GENOMIC DNA]</scope>
    <source>
        <strain evidence="10">CBS 506.65</strain>
    </source>
</reference>
<feature type="transmembrane region" description="Helical" evidence="7">
    <location>
        <begin position="97"/>
        <end position="120"/>
    </location>
</feature>
<organism evidence="9 10">
    <name type="scientific">Penicilliopsis zonata CBS 506.65</name>
    <dbReference type="NCBI Taxonomy" id="1073090"/>
    <lineage>
        <taxon>Eukaryota</taxon>
        <taxon>Fungi</taxon>
        <taxon>Dikarya</taxon>
        <taxon>Ascomycota</taxon>
        <taxon>Pezizomycotina</taxon>
        <taxon>Eurotiomycetes</taxon>
        <taxon>Eurotiomycetidae</taxon>
        <taxon>Eurotiales</taxon>
        <taxon>Aspergillaceae</taxon>
        <taxon>Penicilliopsis</taxon>
    </lineage>
</organism>
<evidence type="ECO:0000256" key="2">
    <source>
        <dbReference type="ARBA" id="ARBA00009096"/>
    </source>
</evidence>
<feature type="transmembrane region" description="Helical" evidence="7">
    <location>
        <begin position="132"/>
        <end position="150"/>
    </location>
</feature>
<dbReference type="InterPro" id="IPR016964">
    <property type="entry name" value="Sigma2_recept"/>
</dbReference>
<keyword evidence="4 7" id="KW-0256">Endoplasmic reticulum</keyword>
<dbReference type="InterPro" id="IPR051987">
    <property type="entry name" value="Sigma-2_receptor-like"/>
</dbReference>
<comment type="subcellular location">
    <subcellularLocation>
        <location evidence="1">Endoplasmic reticulum membrane</location>
        <topology evidence="1">Multi-pass membrane protein</topology>
    </subcellularLocation>
</comment>
<dbReference type="Proteomes" id="UP000184188">
    <property type="component" value="Unassembled WGS sequence"/>
</dbReference>
<dbReference type="EMBL" id="KV878357">
    <property type="protein sequence ID" value="OJJ42696.1"/>
    <property type="molecule type" value="Genomic_DNA"/>
</dbReference>
<keyword evidence="5 7" id="KW-1133">Transmembrane helix</keyword>
<dbReference type="Pfam" id="PF05241">
    <property type="entry name" value="EBP"/>
    <property type="match status" value="1"/>
</dbReference>
<dbReference type="OrthoDB" id="433124at2759"/>
<comment type="similarity">
    <text evidence="2">Belongs to the TMEM97/sigma-2 receptor family.</text>
</comment>
<evidence type="ECO:0000313" key="10">
    <source>
        <dbReference type="Proteomes" id="UP000184188"/>
    </source>
</evidence>
<dbReference type="PIRSF" id="PIRSF031032">
    <property type="entry name" value="TMP_97_prd"/>
    <property type="match status" value="1"/>
</dbReference>